<dbReference type="EMBL" id="WURB01000008">
    <property type="protein sequence ID" value="MXQ12291.1"/>
    <property type="molecule type" value="Genomic_DNA"/>
</dbReference>
<feature type="signal peptide" evidence="1">
    <location>
        <begin position="1"/>
        <end position="20"/>
    </location>
</feature>
<accession>A0A7X3SPB5</accession>
<reference evidence="2 3" key="2">
    <citation type="submission" date="2020-01" db="EMBL/GenBank/DDBJ databases">
        <title>Microvirga sp. nov., an arsenate reduction bacterium isolated from Tibet hotspring sediments.</title>
        <authorList>
            <person name="Xian W.-D."/>
            <person name="Li W.-J."/>
        </authorList>
    </citation>
    <scope>NUCLEOTIDE SEQUENCE [LARGE SCALE GENOMIC DNA]</scope>
    <source>
        <strain evidence="2 3">KCTC 23863</strain>
    </source>
</reference>
<dbReference type="AlphaFoldDB" id="A0A7X3SPB5"/>
<keyword evidence="1" id="KW-0732">Signal</keyword>
<dbReference type="OrthoDB" id="7353511at2"/>
<evidence type="ECO:0000313" key="3">
    <source>
        <dbReference type="Proteomes" id="UP000436483"/>
    </source>
</evidence>
<feature type="chain" id="PRO_5030802754" description="LTXXQ motif family protein" evidence="1">
    <location>
        <begin position="21"/>
        <end position="183"/>
    </location>
</feature>
<gene>
    <name evidence="2" type="ORF">GR328_12625</name>
</gene>
<comment type="caution">
    <text evidence="2">The sequence shown here is derived from an EMBL/GenBank/DDBJ whole genome shotgun (WGS) entry which is preliminary data.</text>
</comment>
<proteinExistence type="predicted"/>
<evidence type="ECO:0000313" key="2">
    <source>
        <dbReference type="EMBL" id="MXQ12291.1"/>
    </source>
</evidence>
<evidence type="ECO:0008006" key="4">
    <source>
        <dbReference type="Google" id="ProtNLM"/>
    </source>
</evidence>
<protein>
    <recommendedName>
        <fullName evidence="4">LTXXQ motif family protein</fullName>
    </recommendedName>
</protein>
<reference evidence="2 3" key="1">
    <citation type="submission" date="2019-12" db="EMBL/GenBank/DDBJ databases">
        <authorList>
            <person name="Yuan C.-G."/>
        </authorList>
    </citation>
    <scope>NUCLEOTIDE SEQUENCE [LARGE SCALE GENOMIC DNA]</scope>
    <source>
        <strain evidence="2 3">KCTC 23863</strain>
    </source>
</reference>
<dbReference type="Gene3D" id="1.20.120.1490">
    <property type="match status" value="1"/>
</dbReference>
<dbReference type="Proteomes" id="UP000436483">
    <property type="component" value="Unassembled WGS sequence"/>
</dbReference>
<evidence type="ECO:0000256" key="1">
    <source>
        <dbReference type="SAM" id="SignalP"/>
    </source>
</evidence>
<keyword evidence="3" id="KW-1185">Reference proteome</keyword>
<sequence>MFRLWIVTAATLIAAGTAKAQHASPSPYSGLEARPIKGPSDQQIADLRAGRGMGLALPAELNGYPGPIHVLELGDRLGPTGEQRTRVRDLHAAMRTETVPLGERLIAQETDLDRQFATQSVAPASLQAATPDIGATQGALRGPHLRYHSFALEVLTPEQVRRYSELRGYGTSGSHGHGPKSHH</sequence>
<name>A0A7X3SPB5_9HYPH</name>
<dbReference type="RefSeq" id="WP_160884889.1">
    <property type="nucleotide sequence ID" value="NZ_WURB01000008.1"/>
</dbReference>
<organism evidence="2 3">
    <name type="scientific">Microvirga makkahensis</name>
    <dbReference type="NCBI Taxonomy" id="1128670"/>
    <lineage>
        <taxon>Bacteria</taxon>
        <taxon>Pseudomonadati</taxon>
        <taxon>Pseudomonadota</taxon>
        <taxon>Alphaproteobacteria</taxon>
        <taxon>Hyphomicrobiales</taxon>
        <taxon>Methylobacteriaceae</taxon>
        <taxon>Microvirga</taxon>
    </lineage>
</organism>